<dbReference type="Gramene" id="AET5Gv20648300.2">
    <property type="protein sequence ID" value="AET5Gv20648300.2"/>
    <property type="gene ID" value="AET5Gv20648300"/>
</dbReference>
<reference evidence="3" key="1">
    <citation type="journal article" date="2014" name="Science">
        <title>Ancient hybridizations among the ancestral genomes of bread wheat.</title>
        <authorList>
            <consortium name="International Wheat Genome Sequencing Consortium,"/>
            <person name="Marcussen T."/>
            <person name="Sandve S.R."/>
            <person name="Heier L."/>
            <person name="Spannagl M."/>
            <person name="Pfeifer M."/>
            <person name="Jakobsen K.S."/>
            <person name="Wulff B.B."/>
            <person name="Steuernagel B."/>
            <person name="Mayer K.F."/>
            <person name="Olsen O.A."/>
        </authorList>
    </citation>
    <scope>NUCLEOTIDE SEQUENCE [LARGE SCALE GENOMIC DNA]</scope>
    <source>
        <strain evidence="3">cv. AL8/78</strain>
    </source>
</reference>
<keyword evidence="1" id="KW-0732">Signal</keyword>
<evidence type="ECO:0000256" key="1">
    <source>
        <dbReference type="SAM" id="SignalP"/>
    </source>
</evidence>
<feature type="signal peptide" evidence="1">
    <location>
        <begin position="1"/>
        <end position="26"/>
    </location>
</feature>
<dbReference type="Proteomes" id="UP000015105">
    <property type="component" value="Chromosome 5D"/>
</dbReference>
<reference evidence="3" key="2">
    <citation type="journal article" date="2017" name="Nat. Plants">
        <title>The Aegilops tauschii genome reveals multiple impacts of transposons.</title>
        <authorList>
            <person name="Zhao G."/>
            <person name="Zou C."/>
            <person name="Li K."/>
            <person name="Wang K."/>
            <person name="Li T."/>
            <person name="Gao L."/>
            <person name="Zhang X."/>
            <person name="Wang H."/>
            <person name="Yang Z."/>
            <person name="Liu X."/>
            <person name="Jiang W."/>
            <person name="Mao L."/>
            <person name="Kong X."/>
            <person name="Jiao Y."/>
            <person name="Jia J."/>
        </authorList>
    </citation>
    <scope>NUCLEOTIDE SEQUENCE [LARGE SCALE GENOMIC DNA]</scope>
    <source>
        <strain evidence="3">cv. AL8/78</strain>
    </source>
</reference>
<dbReference type="AlphaFoldDB" id="A0A453L6Q1"/>
<reference evidence="2" key="4">
    <citation type="submission" date="2019-03" db="UniProtKB">
        <authorList>
            <consortium name="EnsemblPlants"/>
        </authorList>
    </citation>
    <scope>IDENTIFICATION</scope>
</reference>
<dbReference type="EnsemblPlants" id="AET5Gv20648300.1">
    <property type="protein sequence ID" value="AET5Gv20648300.1"/>
    <property type="gene ID" value="AET5Gv20648300"/>
</dbReference>
<name>A0A453L6Q1_AEGTS</name>
<reference evidence="2" key="3">
    <citation type="journal article" date="2017" name="Nature">
        <title>Genome sequence of the progenitor of the wheat D genome Aegilops tauschii.</title>
        <authorList>
            <person name="Luo M.C."/>
            <person name="Gu Y.Q."/>
            <person name="Puiu D."/>
            <person name="Wang H."/>
            <person name="Twardziok S.O."/>
            <person name="Deal K.R."/>
            <person name="Huo N."/>
            <person name="Zhu T."/>
            <person name="Wang L."/>
            <person name="Wang Y."/>
            <person name="McGuire P.E."/>
            <person name="Liu S."/>
            <person name="Long H."/>
            <person name="Ramasamy R.K."/>
            <person name="Rodriguez J.C."/>
            <person name="Van S.L."/>
            <person name="Yuan L."/>
            <person name="Wang Z."/>
            <person name="Xia Z."/>
            <person name="Xiao L."/>
            <person name="Anderson O.D."/>
            <person name="Ouyang S."/>
            <person name="Liang Y."/>
            <person name="Zimin A.V."/>
            <person name="Pertea G."/>
            <person name="Qi P."/>
            <person name="Bennetzen J.L."/>
            <person name="Dai X."/>
            <person name="Dawson M.W."/>
            <person name="Muller H.G."/>
            <person name="Kugler K."/>
            <person name="Rivarola-Duarte L."/>
            <person name="Spannagl M."/>
            <person name="Mayer K.F.X."/>
            <person name="Lu F.H."/>
            <person name="Bevan M.W."/>
            <person name="Leroy P."/>
            <person name="Li P."/>
            <person name="You F.M."/>
            <person name="Sun Q."/>
            <person name="Liu Z."/>
            <person name="Lyons E."/>
            <person name="Wicker T."/>
            <person name="Salzberg S.L."/>
            <person name="Devos K.M."/>
            <person name="Dvorak J."/>
        </authorList>
    </citation>
    <scope>NUCLEOTIDE SEQUENCE [LARGE SCALE GENOMIC DNA]</scope>
    <source>
        <strain evidence="2">cv. AL8/78</strain>
    </source>
</reference>
<evidence type="ECO:0000313" key="2">
    <source>
        <dbReference type="EnsemblPlants" id="AET5Gv20648300.1"/>
    </source>
</evidence>
<evidence type="ECO:0008006" key="4">
    <source>
        <dbReference type="Google" id="ProtNLM"/>
    </source>
</evidence>
<organism evidence="2 3">
    <name type="scientific">Aegilops tauschii subsp. strangulata</name>
    <name type="common">Goatgrass</name>
    <dbReference type="NCBI Taxonomy" id="200361"/>
    <lineage>
        <taxon>Eukaryota</taxon>
        <taxon>Viridiplantae</taxon>
        <taxon>Streptophyta</taxon>
        <taxon>Embryophyta</taxon>
        <taxon>Tracheophyta</taxon>
        <taxon>Spermatophyta</taxon>
        <taxon>Magnoliopsida</taxon>
        <taxon>Liliopsida</taxon>
        <taxon>Poales</taxon>
        <taxon>Poaceae</taxon>
        <taxon>BOP clade</taxon>
        <taxon>Pooideae</taxon>
        <taxon>Triticodae</taxon>
        <taxon>Triticeae</taxon>
        <taxon>Triticinae</taxon>
        <taxon>Aegilops</taxon>
    </lineage>
</organism>
<keyword evidence="3" id="KW-1185">Reference proteome</keyword>
<evidence type="ECO:0000313" key="3">
    <source>
        <dbReference type="Proteomes" id="UP000015105"/>
    </source>
</evidence>
<dbReference type="Gramene" id="AET5Gv20648300.1">
    <property type="protein sequence ID" value="AET5Gv20648300.1"/>
    <property type="gene ID" value="AET5Gv20648300"/>
</dbReference>
<reference evidence="2" key="5">
    <citation type="journal article" date="2021" name="G3 (Bethesda)">
        <title>Aegilops tauschii genome assembly Aet v5.0 features greater sequence contiguity and improved annotation.</title>
        <authorList>
            <person name="Wang L."/>
            <person name="Zhu T."/>
            <person name="Rodriguez J.C."/>
            <person name="Deal K.R."/>
            <person name="Dubcovsky J."/>
            <person name="McGuire P.E."/>
            <person name="Lux T."/>
            <person name="Spannagl M."/>
            <person name="Mayer K.F.X."/>
            <person name="Baldrich P."/>
            <person name="Meyers B.C."/>
            <person name="Huo N."/>
            <person name="Gu Y.Q."/>
            <person name="Zhou H."/>
            <person name="Devos K.M."/>
            <person name="Bennetzen J.L."/>
            <person name="Unver T."/>
            <person name="Budak H."/>
            <person name="Gulick P.J."/>
            <person name="Galiba G."/>
            <person name="Kalapos B."/>
            <person name="Nelson D.R."/>
            <person name="Li P."/>
            <person name="You F.M."/>
            <person name="Luo M.C."/>
            <person name="Dvorak J."/>
        </authorList>
    </citation>
    <scope>NUCLEOTIDE SEQUENCE [LARGE SCALE GENOMIC DNA]</scope>
    <source>
        <strain evidence="2">cv. AL8/78</strain>
    </source>
</reference>
<sequence>MACKTPIVVASMLILMLLVSFDEVQGKCREERIKLSCDNWVKCFEWCRLFGGTKGYCDKGSCVCVNCFVQSSGHHSTEVPPPNSAHLE</sequence>
<dbReference type="EnsemblPlants" id="AET5Gv20648300.2">
    <property type="protein sequence ID" value="AET5Gv20648300.2"/>
    <property type="gene ID" value="AET5Gv20648300"/>
</dbReference>
<protein>
    <recommendedName>
        <fullName evidence="4">Knottin scorpion toxin-like domain-containing protein</fullName>
    </recommendedName>
</protein>
<accession>A0A453L6Q1</accession>
<proteinExistence type="predicted"/>
<feature type="chain" id="PRO_5042372598" description="Knottin scorpion toxin-like domain-containing protein" evidence="1">
    <location>
        <begin position="27"/>
        <end position="88"/>
    </location>
</feature>